<evidence type="ECO:0000313" key="3">
    <source>
        <dbReference type="EMBL" id="KAG5622313.1"/>
    </source>
</evidence>
<keyword evidence="2" id="KW-0472">Membrane</keyword>
<evidence type="ECO:0000313" key="4">
    <source>
        <dbReference type="Proteomes" id="UP000824120"/>
    </source>
</evidence>
<feature type="compositionally biased region" description="Basic and acidic residues" evidence="1">
    <location>
        <begin position="104"/>
        <end position="127"/>
    </location>
</feature>
<organism evidence="3 4">
    <name type="scientific">Solanum commersonii</name>
    <name type="common">Commerson's wild potato</name>
    <name type="synonym">Commerson's nightshade</name>
    <dbReference type="NCBI Taxonomy" id="4109"/>
    <lineage>
        <taxon>Eukaryota</taxon>
        <taxon>Viridiplantae</taxon>
        <taxon>Streptophyta</taxon>
        <taxon>Embryophyta</taxon>
        <taxon>Tracheophyta</taxon>
        <taxon>Spermatophyta</taxon>
        <taxon>Magnoliopsida</taxon>
        <taxon>eudicotyledons</taxon>
        <taxon>Gunneridae</taxon>
        <taxon>Pentapetalae</taxon>
        <taxon>asterids</taxon>
        <taxon>lamiids</taxon>
        <taxon>Solanales</taxon>
        <taxon>Solanaceae</taxon>
        <taxon>Solanoideae</taxon>
        <taxon>Solaneae</taxon>
        <taxon>Solanum</taxon>
    </lineage>
</organism>
<feature type="region of interest" description="Disordered" evidence="1">
    <location>
        <begin position="49"/>
        <end position="69"/>
    </location>
</feature>
<accession>A0A9J6ACX9</accession>
<evidence type="ECO:0000256" key="2">
    <source>
        <dbReference type="SAM" id="Phobius"/>
    </source>
</evidence>
<proteinExistence type="predicted"/>
<dbReference type="AlphaFoldDB" id="A0A9J6ACX9"/>
<dbReference type="EMBL" id="JACXVP010000002">
    <property type="protein sequence ID" value="KAG5622313.1"/>
    <property type="molecule type" value="Genomic_DNA"/>
</dbReference>
<sequence>MVRFSVTKNGASLAFQNSGQTTFMVSMIAASISMMAIVIFACAKSSTKRKNKNKNNPYSHRYGDGNKAYEKTPATSTLVNSTGEKLVNAAEIATTIVDITSNDHNDGGKDIRYHGGDTTKSNGDDYGSKNNDVSMPRSNDNNYVSGGGDNNINMGGGHSYASANTTTSGGSGNKMVRLSVTKNGASLATIFMVGMIAASISMMAIIIFACAKSSTKRKNKNNPYSGGGGDNKAQKTRASSMPVCSTGEILISAAEIATTFVDIPSTYDVCDNNNDGGKDN</sequence>
<feature type="compositionally biased region" description="Gly residues" evidence="1">
    <location>
        <begin position="145"/>
        <end position="158"/>
    </location>
</feature>
<name>A0A9J6ACX9_SOLCO</name>
<comment type="caution">
    <text evidence="3">The sequence shown here is derived from an EMBL/GenBank/DDBJ whole genome shotgun (WGS) entry which is preliminary data.</text>
</comment>
<reference evidence="3 4" key="1">
    <citation type="submission" date="2020-09" db="EMBL/GenBank/DDBJ databases">
        <title>De no assembly of potato wild relative species, Solanum commersonii.</title>
        <authorList>
            <person name="Cho K."/>
        </authorList>
    </citation>
    <scope>NUCLEOTIDE SEQUENCE [LARGE SCALE GENOMIC DNA]</scope>
    <source>
        <strain evidence="3">LZ3.2</strain>
        <tissue evidence="3">Leaf</tissue>
    </source>
</reference>
<keyword evidence="2" id="KW-0812">Transmembrane</keyword>
<gene>
    <name evidence="3" type="ORF">H5410_007531</name>
</gene>
<dbReference type="Proteomes" id="UP000824120">
    <property type="component" value="Chromosome 2"/>
</dbReference>
<feature type="region of interest" description="Disordered" evidence="1">
    <location>
        <begin position="216"/>
        <end position="238"/>
    </location>
</feature>
<keyword evidence="2" id="KW-1133">Transmembrane helix</keyword>
<dbReference type="OrthoDB" id="1306339at2759"/>
<feature type="transmembrane region" description="Helical" evidence="2">
    <location>
        <begin position="23"/>
        <end position="43"/>
    </location>
</feature>
<keyword evidence="4" id="KW-1185">Reference proteome</keyword>
<dbReference type="PANTHER" id="PTHR35420:SF6">
    <property type="entry name" value="HYPOTHETICAL REPEAT PROTEIN"/>
    <property type="match status" value="1"/>
</dbReference>
<feature type="compositionally biased region" description="Polar residues" evidence="1">
    <location>
        <begin position="128"/>
        <end position="144"/>
    </location>
</feature>
<dbReference type="PANTHER" id="PTHR35420">
    <property type="entry name" value="OS02G0198500 PROTEIN"/>
    <property type="match status" value="1"/>
</dbReference>
<feature type="region of interest" description="Disordered" evidence="1">
    <location>
        <begin position="104"/>
        <end position="173"/>
    </location>
</feature>
<evidence type="ECO:0000256" key="1">
    <source>
        <dbReference type="SAM" id="MobiDB-lite"/>
    </source>
</evidence>
<protein>
    <submittedName>
        <fullName evidence="3">Uncharacterized protein</fullName>
    </submittedName>
</protein>
<feature type="transmembrane region" description="Helical" evidence="2">
    <location>
        <begin position="184"/>
        <end position="209"/>
    </location>
</feature>